<gene>
    <name evidence="2" type="ORF">An08g11700</name>
</gene>
<proteinExistence type="predicted"/>
<feature type="domain" description="C2H2-type" evidence="1">
    <location>
        <begin position="3"/>
        <end position="26"/>
    </location>
</feature>
<organism evidence="2">
    <name type="scientific">Aspergillus niger</name>
    <dbReference type="NCBI Taxonomy" id="5061"/>
    <lineage>
        <taxon>Eukaryota</taxon>
        <taxon>Fungi</taxon>
        <taxon>Dikarya</taxon>
        <taxon>Ascomycota</taxon>
        <taxon>Pezizomycotina</taxon>
        <taxon>Eurotiomycetes</taxon>
        <taxon>Eurotiomycetidae</taxon>
        <taxon>Eurotiales</taxon>
        <taxon>Aspergillaceae</taxon>
        <taxon>Aspergillus</taxon>
        <taxon>Aspergillus subgen. Circumdati</taxon>
    </lineage>
</organism>
<dbReference type="RefSeq" id="XP_059606256.1">
    <property type="nucleotide sequence ID" value="XM_059749461.1"/>
</dbReference>
<name>A0AAJ8C1G0_ASPNG</name>
<reference evidence="2" key="1">
    <citation type="submission" date="2025-02" db="EMBL/GenBank/DDBJ databases">
        <authorList>
            <consortium name="NCBI Genome Project"/>
        </authorList>
    </citation>
    <scope>NUCLEOTIDE SEQUENCE</scope>
</reference>
<accession>A0AAJ8C1G0</accession>
<dbReference type="AlphaFoldDB" id="A0AAJ8C1G0"/>
<dbReference type="KEGG" id="ang:An08g11700"/>
<reference evidence="2" key="2">
    <citation type="submission" date="2025-08" db="UniProtKB">
        <authorList>
            <consortium name="RefSeq"/>
        </authorList>
    </citation>
    <scope>IDENTIFICATION</scope>
</reference>
<dbReference type="GeneID" id="84591879"/>
<sequence length="182" mass="21098">MLCQWNRCGQVFDTALDLWIHMEQCHIPPSRYKCSSCSIVLGTCQQAYVHAVSQHEEVKEDRANRSGALVCFRDRETRRYAKLDHTYREKQLEDMGGRQTAEEQLLKVRREKPGARREMMTWPGHVTTAIPTGPDSPRGDTEFVRKVILKQIQGEYPEAPCLRVLTRCEPVRDNENIRHSSD</sequence>
<evidence type="ECO:0000313" key="2">
    <source>
        <dbReference type="RefSeq" id="XP_059606256.1"/>
    </source>
</evidence>
<dbReference type="VEuPathDB" id="FungiDB:An08g11700"/>
<feature type="domain" description="C2H2-type" evidence="1">
    <location>
        <begin position="34"/>
        <end position="55"/>
    </location>
</feature>
<evidence type="ECO:0000259" key="1">
    <source>
        <dbReference type="PROSITE" id="PS00028"/>
    </source>
</evidence>
<dbReference type="InterPro" id="IPR013087">
    <property type="entry name" value="Znf_C2H2_type"/>
</dbReference>
<protein>
    <recommendedName>
        <fullName evidence="1">C2H2-type domain-containing protein</fullName>
    </recommendedName>
</protein>
<dbReference type="PROSITE" id="PS00028">
    <property type="entry name" value="ZINC_FINGER_C2H2_1"/>
    <property type="match status" value="2"/>
</dbReference>